<keyword evidence="7" id="KW-0732">Signal</keyword>
<evidence type="ECO:0000313" key="10">
    <source>
        <dbReference type="Proteomes" id="UP000285092"/>
    </source>
</evidence>
<dbReference type="PANTHER" id="PTHR43811">
    <property type="entry name" value="FKBP-TYPE PEPTIDYL-PROLYL CIS-TRANS ISOMERASE FKPA"/>
    <property type="match status" value="1"/>
</dbReference>
<protein>
    <recommendedName>
        <fullName evidence="6">Peptidyl-prolyl cis-trans isomerase</fullName>
        <ecNumber evidence="6">5.2.1.8</ecNumber>
    </recommendedName>
</protein>
<keyword evidence="3 5" id="KW-0697">Rotamase</keyword>
<dbReference type="EMBL" id="QXFK01000019">
    <property type="protein sequence ID" value="RIV75890.1"/>
    <property type="molecule type" value="Genomic_DNA"/>
</dbReference>
<dbReference type="Pfam" id="PF00254">
    <property type="entry name" value="FKBP_C"/>
    <property type="match status" value="1"/>
</dbReference>
<keyword evidence="4 5" id="KW-0413">Isomerase</keyword>
<dbReference type="GO" id="GO:0003755">
    <property type="term" value="F:peptidyl-prolyl cis-trans isomerase activity"/>
    <property type="evidence" value="ECO:0007669"/>
    <property type="project" value="UniProtKB-UniRule"/>
</dbReference>
<accession>A0A418NFA6</accession>
<evidence type="ECO:0000256" key="2">
    <source>
        <dbReference type="ARBA" id="ARBA00006577"/>
    </source>
</evidence>
<comment type="similarity">
    <text evidence="2 6">Belongs to the FKBP-type PPIase family.</text>
</comment>
<evidence type="ECO:0000256" key="7">
    <source>
        <dbReference type="SAM" id="SignalP"/>
    </source>
</evidence>
<evidence type="ECO:0000313" key="9">
    <source>
        <dbReference type="EMBL" id="RIV75890.1"/>
    </source>
</evidence>
<evidence type="ECO:0000259" key="8">
    <source>
        <dbReference type="PROSITE" id="PS50059"/>
    </source>
</evidence>
<gene>
    <name evidence="9" type="ORF">D2V04_16660</name>
</gene>
<dbReference type="PANTHER" id="PTHR43811:SF19">
    <property type="entry name" value="39 KDA FK506-BINDING NUCLEAR PROTEIN"/>
    <property type="match status" value="1"/>
</dbReference>
<dbReference type="InterPro" id="IPR001179">
    <property type="entry name" value="PPIase_FKBP_dom"/>
</dbReference>
<feature type="chain" id="PRO_5019551314" description="Peptidyl-prolyl cis-trans isomerase" evidence="7">
    <location>
        <begin position="37"/>
        <end position="179"/>
    </location>
</feature>
<evidence type="ECO:0000256" key="5">
    <source>
        <dbReference type="PROSITE-ProRule" id="PRU00277"/>
    </source>
</evidence>
<sequence>MTGKVPPRPAGASATLGALGAAALAIATCALVPALAQDAAPDRSQDAAWHNEQQAALARLKPEDGWRTLPGGLRIRRVSGDGTGPHPTVEDTVTVHYAGTLTDGTTFDSSWDRGEPATFPLGKLIPAWKLAIPQMGVGDSIEIAAPADLAYGPKGKGPIPGNATLLFKIELLAIGGETD</sequence>
<name>A0A418NFA6_9SPHN</name>
<dbReference type="EC" id="5.2.1.8" evidence="6"/>
<proteinExistence type="inferred from homology"/>
<reference evidence="9 10" key="1">
    <citation type="submission" date="2018-08" db="EMBL/GenBank/DDBJ databases">
        <title>Altererythrobacter sp.Ery1 and Ery12, the genome sequencing of novel strains in genus Alterythrobacter.</title>
        <authorList>
            <person name="Cheng H."/>
            <person name="Wu Y.-H."/>
            <person name="Fang C."/>
            <person name="Xu X.-W."/>
        </authorList>
    </citation>
    <scope>NUCLEOTIDE SEQUENCE [LARGE SCALE GENOMIC DNA]</scope>
    <source>
        <strain evidence="9 10">Ery1</strain>
    </source>
</reference>
<keyword evidence="10" id="KW-1185">Reference proteome</keyword>
<comment type="caution">
    <text evidence="9">The sequence shown here is derived from an EMBL/GenBank/DDBJ whole genome shotgun (WGS) entry which is preliminary data.</text>
</comment>
<comment type="catalytic activity">
    <reaction evidence="1 5 6">
        <text>[protein]-peptidylproline (omega=180) = [protein]-peptidylproline (omega=0)</text>
        <dbReference type="Rhea" id="RHEA:16237"/>
        <dbReference type="Rhea" id="RHEA-COMP:10747"/>
        <dbReference type="Rhea" id="RHEA-COMP:10748"/>
        <dbReference type="ChEBI" id="CHEBI:83833"/>
        <dbReference type="ChEBI" id="CHEBI:83834"/>
        <dbReference type="EC" id="5.2.1.8"/>
    </reaction>
</comment>
<evidence type="ECO:0000256" key="6">
    <source>
        <dbReference type="RuleBase" id="RU003915"/>
    </source>
</evidence>
<dbReference type="InterPro" id="IPR046357">
    <property type="entry name" value="PPIase_dom_sf"/>
</dbReference>
<feature type="domain" description="PPIase FKBP-type" evidence="8">
    <location>
        <begin position="90"/>
        <end position="175"/>
    </location>
</feature>
<dbReference type="AlphaFoldDB" id="A0A418NFA6"/>
<dbReference type="Proteomes" id="UP000285092">
    <property type="component" value="Unassembled WGS sequence"/>
</dbReference>
<dbReference type="RefSeq" id="WP_119514813.1">
    <property type="nucleotide sequence ID" value="NZ_QXFK01000019.1"/>
</dbReference>
<dbReference type="SUPFAM" id="SSF54534">
    <property type="entry name" value="FKBP-like"/>
    <property type="match status" value="1"/>
</dbReference>
<evidence type="ECO:0000256" key="4">
    <source>
        <dbReference type="ARBA" id="ARBA00023235"/>
    </source>
</evidence>
<feature type="signal peptide" evidence="7">
    <location>
        <begin position="1"/>
        <end position="36"/>
    </location>
</feature>
<organism evidence="9 10">
    <name type="scientific">Pelagerythrobacter aerophilus</name>
    <dbReference type="NCBI Taxonomy" id="2306995"/>
    <lineage>
        <taxon>Bacteria</taxon>
        <taxon>Pseudomonadati</taxon>
        <taxon>Pseudomonadota</taxon>
        <taxon>Alphaproteobacteria</taxon>
        <taxon>Sphingomonadales</taxon>
        <taxon>Erythrobacteraceae</taxon>
        <taxon>Pelagerythrobacter</taxon>
    </lineage>
</organism>
<dbReference type="Gene3D" id="3.10.50.40">
    <property type="match status" value="1"/>
</dbReference>
<evidence type="ECO:0000256" key="3">
    <source>
        <dbReference type="ARBA" id="ARBA00023110"/>
    </source>
</evidence>
<dbReference type="OrthoDB" id="9812109at2"/>
<dbReference type="PROSITE" id="PS50059">
    <property type="entry name" value="FKBP_PPIASE"/>
    <property type="match status" value="1"/>
</dbReference>
<evidence type="ECO:0000256" key="1">
    <source>
        <dbReference type="ARBA" id="ARBA00000971"/>
    </source>
</evidence>